<evidence type="ECO:0000259" key="2">
    <source>
        <dbReference type="Pfam" id="PF24217"/>
    </source>
</evidence>
<dbReference type="InterPro" id="IPR055859">
    <property type="entry name" value="DUF7436"/>
</dbReference>
<dbReference type="RefSeq" id="WP_246971424.1">
    <property type="nucleotide sequence ID" value="NZ_CP095397.1"/>
</dbReference>
<dbReference type="InterPro" id="IPR051797">
    <property type="entry name" value="TrmB-like"/>
</dbReference>
<feature type="domain" description="DUF7436" evidence="2">
    <location>
        <begin position="108"/>
        <end position="260"/>
    </location>
</feature>
<dbReference type="Pfam" id="PF01978">
    <property type="entry name" value="TrmB"/>
    <property type="match status" value="1"/>
</dbReference>
<dbReference type="PANTHER" id="PTHR34293">
    <property type="entry name" value="HTH-TYPE TRANSCRIPTIONAL REGULATOR TRMBL2"/>
    <property type="match status" value="1"/>
</dbReference>
<protein>
    <submittedName>
        <fullName evidence="3">TrmB family transcriptional regulator</fullName>
    </submittedName>
</protein>
<sequence length="262" mass="28783">MTDLGELGLSSYEEKVYRTLLVTGAATATNVSDASGVPKGRIYDVLNSLEARQLIRTQATDPTRYVAEQPDTVVDRLLAERTVELQQELARYREVANSVRSNLLPTVPADGSVWLGALGSEEMQTALQEHMRTATDSVHATVGPPYESAPWETLKQEVDAFFDGAPLDISVALLVSEQVVETVPETLFEVAEEHAAEVRINVLPEIPVSFDVIDQTVTTIDIPHPQMAADRIGVVAVNDSDIVAEFERQFQELWVEAVPLLE</sequence>
<evidence type="ECO:0000313" key="4">
    <source>
        <dbReference type="Proteomes" id="UP001595821"/>
    </source>
</evidence>
<proteinExistence type="predicted"/>
<dbReference type="InterPro" id="IPR036390">
    <property type="entry name" value="WH_DNA-bd_sf"/>
</dbReference>
<dbReference type="SUPFAM" id="SSF46785">
    <property type="entry name" value="Winged helix' DNA-binding domain"/>
    <property type="match status" value="1"/>
</dbReference>
<dbReference type="EMBL" id="JBHSDJ010000002">
    <property type="protein sequence ID" value="MFC4245568.1"/>
    <property type="molecule type" value="Genomic_DNA"/>
</dbReference>
<dbReference type="InterPro" id="IPR002831">
    <property type="entry name" value="Tscrpt_reg_TrmB_N"/>
</dbReference>
<accession>A0ABD5NUU8</accession>
<organism evidence="3 4">
    <name type="scientific">Natribaculum luteum</name>
    <dbReference type="NCBI Taxonomy" id="1586232"/>
    <lineage>
        <taxon>Archaea</taxon>
        <taxon>Methanobacteriati</taxon>
        <taxon>Methanobacteriota</taxon>
        <taxon>Stenosarchaea group</taxon>
        <taxon>Halobacteria</taxon>
        <taxon>Halobacteriales</taxon>
        <taxon>Natrialbaceae</taxon>
        <taxon>Natribaculum</taxon>
    </lineage>
</organism>
<name>A0ABD5NUU8_9EURY</name>
<feature type="domain" description="Transcription regulator TrmB N-terminal" evidence="1">
    <location>
        <begin position="6"/>
        <end position="70"/>
    </location>
</feature>
<gene>
    <name evidence="3" type="ORF">ACFOZ7_00875</name>
</gene>
<dbReference type="Gene3D" id="1.10.10.10">
    <property type="entry name" value="Winged helix-like DNA-binding domain superfamily/Winged helix DNA-binding domain"/>
    <property type="match status" value="1"/>
</dbReference>
<dbReference type="InterPro" id="IPR036388">
    <property type="entry name" value="WH-like_DNA-bd_sf"/>
</dbReference>
<comment type="caution">
    <text evidence="3">The sequence shown here is derived from an EMBL/GenBank/DDBJ whole genome shotgun (WGS) entry which is preliminary data.</text>
</comment>
<evidence type="ECO:0000259" key="1">
    <source>
        <dbReference type="Pfam" id="PF01978"/>
    </source>
</evidence>
<dbReference type="Proteomes" id="UP001595821">
    <property type="component" value="Unassembled WGS sequence"/>
</dbReference>
<dbReference type="GeneID" id="71852381"/>
<evidence type="ECO:0000313" key="3">
    <source>
        <dbReference type="EMBL" id="MFC4245568.1"/>
    </source>
</evidence>
<dbReference type="Pfam" id="PF24217">
    <property type="entry name" value="DUF7436"/>
    <property type="match status" value="1"/>
</dbReference>
<dbReference type="AlphaFoldDB" id="A0ABD5NUU8"/>
<reference evidence="3 4" key="1">
    <citation type="journal article" date="2014" name="Int. J. Syst. Evol. Microbiol.">
        <title>Complete genome sequence of Corynebacterium casei LMG S-19264T (=DSM 44701T), isolated from a smear-ripened cheese.</title>
        <authorList>
            <consortium name="US DOE Joint Genome Institute (JGI-PGF)"/>
            <person name="Walter F."/>
            <person name="Albersmeier A."/>
            <person name="Kalinowski J."/>
            <person name="Ruckert C."/>
        </authorList>
    </citation>
    <scope>NUCLEOTIDE SEQUENCE [LARGE SCALE GENOMIC DNA]</scope>
    <source>
        <strain evidence="3 4">IBRC-M 10912</strain>
    </source>
</reference>
<dbReference type="PANTHER" id="PTHR34293:SF1">
    <property type="entry name" value="HTH-TYPE TRANSCRIPTIONAL REGULATOR TRMBL2"/>
    <property type="match status" value="1"/>
</dbReference>